<dbReference type="Proteomes" id="UP000029553">
    <property type="component" value="Unassembled WGS sequence"/>
</dbReference>
<dbReference type="RefSeq" id="WP_034372070.1">
    <property type="nucleotide sequence ID" value="NZ_AWOR01000058.1"/>
</dbReference>
<feature type="signal peptide" evidence="1">
    <location>
        <begin position="1"/>
        <end position="31"/>
    </location>
</feature>
<evidence type="ECO:0000313" key="2">
    <source>
        <dbReference type="EMBL" id="KGH27700.1"/>
    </source>
</evidence>
<dbReference type="EMBL" id="AWOR01000058">
    <property type="protein sequence ID" value="KGH27700.1"/>
    <property type="molecule type" value="Genomic_DNA"/>
</dbReference>
<reference evidence="2 3" key="1">
    <citation type="submission" date="2013-09" db="EMBL/GenBank/DDBJ databases">
        <title>High correlation between genotypes and phenotypes of environmental bacteria Comamonas testosteroni strains.</title>
        <authorList>
            <person name="Liu L."/>
            <person name="Zhu W."/>
            <person name="Xia X."/>
            <person name="Xu B."/>
            <person name="Luo M."/>
            <person name="Wang G."/>
        </authorList>
    </citation>
    <scope>NUCLEOTIDE SEQUENCE [LARGE SCALE GENOMIC DNA]</scope>
    <source>
        <strain evidence="2 3">JL40</strain>
    </source>
</reference>
<sequence length="710" mass="72970">MSFSALHGWPQHWPAAACIAVALCAAMPSVAQTKVSDARLTMLTSLRPAGDDVTTPDGTIGWPGARYPTSPPLYAVRPGSSAGYLFGGFNGGGPSVLSSQMYTAFGMYTMRAGVSVYERVAYNPANDLHGRISGTPVRASDGSLYAVMTTINGQKNAGKNQSSDISYSPAVGLGVIVRTDYDGANSALVQGTRGQLYSPNGALVIDARDNLYGIDKGPKGQGRIFKLHIASGKVSTLHEFAAGPSGMRQTANDLILGKDGVLYGVTAYNRGLPLAPSTPTAATTPTGTLYRINAADGSGFAVLHTFTLAEGEINIHDNANSEGFVLYPSGIPYEAGVTAGGDVTNRTMGSGQEHSLSSLIDGGDGYLYGGTSVGDCYVHANSSITGTWIKSISRDNPSCGSRKWAPSTTLSYIKDLPYYDGPKPYGALYRIAKAGGPLQILHTFSNADGATPRGPMALGADGAIYGTTMSGGGNLCAPSSAAANSEVGCGAVYRIRPASIVVNGEGQVTQSGFELVHSFSGSDGRKPVGLRTGSDGRLYGVTAMGGHYLNSAGLTVATDFGTVFQLAVDSAETPRADASLVASAGEIKAGETVSLTWITNNAKQCSAASTAGDWVGSVATQGSVELRPARGTYRYTLTCDVAGGTAGAQVSAAAVVYVSTPATAEDGNQVSYGNGGGGPLALWLLAPLAGLAVYRRRTQRCVARNSQALG</sequence>
<dbReference type="InterPro" id="IPR022519">
    <property type="entry name" value="Gloeo/Verruco_rpt"/>
</dbReference>
<evidence type="ECO:0000313" key="3">
    <source>
        <dbReference type="Proteomes" id="UP000029553"/>
    </source>
</evidence>
<keyword evidence="1" id="KW-0732">Signal</keyword>
<proteinExistence type="predicted"/>
<accession>A0A096GR58</accession>
<dbReference type="AlphaFoldDB" id="A0A096GR58"/>
<dbReference type="NCBIfam" id="TIGR03803">
    <property type="entry name" value="Gloeo_Verruco"/>
    <property type="match status" value="2"/>
</dbReference>
<evidence type="ECO:0000256" key="1">
    <source>
        <dbReference type="SAM" id="SignalP"/>
    </source>
</evidence>
<organism evidence="2 3">
    <name type="scientific">Comamonas testosteroni</name>
    <name type="common">Pseudomonas testosteroni</name>
    <dbReference type="NCBI Taxonomy" id="285"/>
    <lineage>
        <taxon>Bacteria</taxon>
        <taxon>Pseudomonadati</taxon>
        <taxon>Pseudomonadota</taxon>
        <taxon>Betaproteobacteria</taxon>
        <taxon>Burkholderiales</taxon>
        <taxon>Comamonadaceae</taxon>
        <taxon>Comamonas</taxon>
    </lineage>
</organism>
<dbReference type="SUPFAM" id="SSF63829">
    <property type="entry name" value="Calcium-dependent phosphotriesterase"/>
    <property type="match status" value="1"/>
</dbReference>
<comment type="caution">
    <text evidence="2">The sequence shown here is derived from an EMBL/GenBank/DDBJ whole genome shotgun (WGS) entry which is preliminary data.</text>
</comment>
<evidence type="ECO:0008006" key="4">
    <source>
        <dbReference type="Google" id="ProtNLM"/>
    </source>
</evidence>
<feature type="chain" id="PRO_5001926218" description="Ig-like domain-containing protein" evidence="1">
    <location>
        <begin position="32"/>
        <end position="710"/>
    </location>
</feature>
<name>A0A096GR58_COMTE</name>
<gene>
    <name evidence="2" type="ORF">P353_17875</name>
</gene>
<protein>
    <recommendedName>
        <fullName evidence="4">Ig-like domain-containing protein</fullName>
    </recommendedName>
</protein>